<dbReference type="InterPro" id="IPR036291">
    <property type="entry name" value="NAD(P)-bd_dom_sf"/>
</dbReference>
<accession>A0AA35TKP1</accession>
<keyword evidence="3" id="KW-0560">Oxidoreductase</keyword>
<organism evidence="4 5">
    <name type="scientific">Geodia barretti</name>
    <name type="common">Barrett's horny sponge</name>
    <dbReference type="NCBI Taxonomy" id="519541"/>
    <lineage>
        <taxon>Eukaryota</taxon>
        <taxon>Metazoa</taxon>
        <taxon>Porifera</taxon>
        <taxon>Demospongiae</taxon>
        <taxon>Heteroscleromorpha</taxon>
        <taxon>Tetractinellida</taxon>
        <taxon>Astrophorina</taxon>
        <taxon>Geodiidae</taxon>
        <taxon>Geodia</taxon>
    </lineage>
</organism>
<dbReference type="CDD" id="cd05233">
    <property type="entry name" value="SDR_c"/>
    <property type="match status" value="1"/>
</dbReference>
<reference evidence="4" key="1">
    <citation type="submission" date="2023-03" db="EMBL/GenBank/DDBJ databases">
        <authorList>
            <person name="Steffen K."/>
            <person name="Cardenas P."/>
        </authorList>
    </citation>
    <scope>NUCLEOTIDE SEQUENCE</scope>
</reference>
<evidence type="ECO:0000256" key="3">
    <source>
        <dbReference type="ARBA" id="ARBA00023002"/>
    </source>
</evidence>
<dbReference type="GO" id="GO:0048038">
    <property type="term" value="F:quinone binding"/>
    <property type="evidence" value="ECO:0007669"/>
    <property type="project" value="TreeGrafter"/>
</dbReference>
<comment type="similarity">
    <text evidence="2">Belongs to the short-chain dehydrogenases/reductases (SDR) family.</text>
</comment>
<dbReference type="Proteomes" id="UP001174909">
    <property type="component" value="Unassembled WGS sequence"/>
</dbReference>
<evidence type="ECO:0000313" key="5">
    <source>
        <dbReference type="Proteomes" id="UP001174909"/>
    </source>
</evidence>
<dbReference type="Pfam" id="PF13561">
    <property type="entry name" value="adh_short_C2"/>
    <property type="match status" value="1"/>
</dbReference>
<dbReference type="SUPFAM" id="SSF51735">
    <property type="entry name" value="NAD(P)-binding Rossmann-fold domains"/>
    <property type="match status" value="1"/>
</dbReference>
<name>A0AA35TKP1_GEOBA</name>
<proteinExistence type="inferred from homology"/>
<protein>
    <submittedName>
        <fullName evidence="4">Uncharacterized oxidoreductase YxbG</fullName>
    </submittedName>
</protein>
<dbReference type="Gene3D" id="3.40.50.720">
    <property type="entry name" value="NAD(P)-binding Rossmann-like Domain"/>
    <property type="match status" value="1"/>
</dbReference>
<dbReference type="PANTHER" id="PTHR42760">
    <property type="entry name" value="SHORT-CHAIN DEHYDROGENASES/REDUCTASES FAMILY MEMBER"/>
    <property type="match status" value="1"/>
</dbReference>
<dbReference type="GO" id="GO:0016616">
    <property type="term" value="F:oxidoreductase activity, acting on the CH-OH group of donors, NAD or NADP as acceptor"/>
    <property type="evidence" value="ECO:0007669"/>
    <property type="project" value="TreeGrafter"/>
</dbReference>
<dbReference type="PANTHER" id="PTHR42760:SF122">
    <property type="entry name" value="NAD(P)-BINDING PROTEIN"/>
    <property type="match status" value="1"/>
</dbReference>
<dbReference type="GO" id="GO:0006633">
    <property type="term" value="P:fatty acid biosynthetic process"/>
    <property type="evidence" value="ECO:0007669"/>
    <property type="project" value="TreeGrafter"/>
</dbReference>
<comment type="caution">
    <text evidence="4">The sequence shown here is derived from an EMBL/GenBank/DDBJ whole genome shotgun (WGS) entry which is preliminary data.</text>
</comment>
<dbReference type="FunFam" id="3.40.50.720:FF:000084">
    <property type="entry name" value="Short-chain dehydrogenase reductase"/>
    <property type="match status" value="1"/>
</dbReference>
<dbReference type="AlphaFoldDB" id="A0AA35TKP1"/>
<dbReference type="InterPro" id="IPR002347">
    <property type="entry name" value="SDR_fam"/>
</dbReference>
<dbReference type="NCBIfam" id="NF005559">
    <property type="entry name" value="PRK07231.1"/>
    <property type="match status" value="1"/>
</dbReference>
<evidence type="ECO:0000256" key="2">
    <source>
        <dbReference type="ARBA" id="ARBA00006484"/>
    </source>
</evidence>
<dbReference type="InterPro" id="IPR020904">
    <property type="entry name" value="Sc_DH/Rdtase_CS"/>
</dbReference>
<evidence type="ECO:0000256" key="1">
    <source>
        <dbReference type="ARBA" id="ARBA00005194"/>
    </source>
</evidence>
<gene>
    <name evidence="4" type="ORF">GBAR_LOCUS27170</name>
</gene>
<dbReference type="PROSITE" id="PS00061">
    <property type="entry name" value="ADH_SHORT"/>
    <property type="match status" value="1"/>
</dbReference>
<sequence>MPNESGRLAGKVAIVTGAGSRGPGVGTGKAASTLFAREGASVLLVDAVPERAEDTQASIEQEGGVASVLQADVTYEADCARIAEEAVARYGRLDILFNNVGIGSPGTVVDVEQEDFDRVMATNIRSMVFTSKYAVPRMVESGGGSIINISSIAGIRAGSSGASIPYAISKAGVIALTTQMSVHHGRDGVRVNCIAPGPLYTPMVAGRLSEEGRDLRRRSTPLGTEGSAWDIAWAALFLASDESRWITGVTLPVDGGVLATTPLSMLEHLK</sequence>
<comment type="pathway">
    <text evidence="1">Lipid metabolism; fatty acid biosynthesis.</text>
</comment>
<dbReference type="PRINTS" id="PR00080">
    <property type="entry name" value="SDRFAMILY"/>
</dbReference>
<evidence type="ECO:0000313" key="4">
    <source>
        <dbReference type="EMBL" id="CAI8049336.1"/>
    </source>
</evidence>
<dbReference type="EMBL" id="CASHTH010003785">
    <property type="protein sequence ID" value="CAI8049336.1"/>
    <property type="molecule type" value="Genomic_DNA"/>
</dbReference>
<dbReference type="PRINTS" id="PR00081">
    <property type="entry name" value="GDHRDH"/>
</dbReference>
<keyword evidence="5" id="KW-1185">Reference proteome</keyword>